<reference evidence="1 2" key="1">
    <citation type="submission" date="2014-10" db="EMBL/GenBank/DDBJ databases">
        <title>Draft genome of the hookworm Ancylostoma caninum.</title>
        <authorList>
            <person name="Mitreva M."/>
        </authorList>
    </citation>
    <scope>NUCLEOTIDE SEQUENCE [LARGE SCALE GENOMIC DNA]</scope>
    <source>
        <strain evidence="1 2">Baltimore</strain>
    </source>
</reference>
<keyword evidence="2" id="KW-1185">Reference proteome</keyword>
<dbReference type="EMBL" id="JOJR01000071">
    <property type="protein sequence ID" value="RCN46897.1"/>
    <property type="molecule type" value="Genomic_DNA"/>
</dbReference>
<sequence length="57" mass="6588">MQARLRGEVKHALDNSLSKSLHDPLRYDPEHNEIVLIGTDVDRIVGVRKFNHSKMHL</sequence>
<dbReference type="Proteomes" id="UP000252519">
    <property type="component" value="Unassembled WGS sequence"/>
</dbReference>
<protein>
    <submittedName>
        <fullName evidence="1">Uncharacterized protein</fullName>
    </submittedName>
</protein>
<evidence type="ECO:0000313" key="2">
    <source>
        <dbReference type="Proteomes" id="UP000252519"/>
    </source>
</evidence>
<dbReference type="AlphaFoldDB" id="A0A368GVA9"/>
<proteinExistence type="predicted"/>
<organism evidence="1 2">
    <name type="scientific">Ancylostoma caninum</name>
    <name type="common">Dog hookworm</name>
    <dbReference type="NCBI Taxonomy" id="29170"/>
    <lineage>
        <taxon>Eukaryota</taxon>
        <taxon>Metazoa</taxon>
        <taxon>Ecdysozoa</taxon>
        <taxon>Nematoda</taxon>
        <taxon>Chromadorea</taxon>
        <taxon>Rhabditida</taxon>
        <taxon>Rhabditina</taxon>
        <taxon>Rhabditomorpha</taxon>
        <taxon>Strongyloidea</taxon>
        <taxon>Ancylostomatidae</taxon>
        <taxon>Ancylostomatinae</taxon>
        <taxon>Ancylostoma</taxon>
    </lineage>
</organism>
<gene>
    <name evidence="1" type="ORF">ANCCAN_07076</name>
</gene>
<name>A0A368GVA9_ANCCA</name>
<comment type="caution">
    <text evidence="1">The sequence shown here is derived from an EMBL/GenBank/DDBJ whole genome shotgun (WGS) entry which is preliminary data.</text>
</comment>
<evidence type="ECO:0000313" key="1">
    <source>
        <dbReference type="EMBL" id="RCN46897.1"/>
    </source>
</evidence>
<dbReference type="OrthoDB" id="5869525at2759"/>
<accession>A0A368GVA9</accession>